<dbReference type="SUPFAM" id="SSF82866">
    <property type="entry name" value="Multidrug efflux transporter AcrB transmembrane domain"/>
    <property type="match status" value="2"/>
</dbReference>
<dbReference type="Gene3D" id="3.30.2090.10">
    <property type="entry name" value="Multidrug efflux transporter AcrB TolC docking domain, DN and DC subdomains"/>
    <property type="match status" value="2"/>
</dbReference>
<evidence type="ECO:0000313" key="3">
    <source>
        <dbReference type="Proteomes" id="UP000027822"/>
    </source>
</evidence>
<dbReference type="Gene3D" id="3.30.70.1440">
    <property type="entry name" value="Multidrug efflux transporter AcrB pore domain"/>
    <property type="match status" value="1"/>
</dbReference>
<sequence>MNKIINFSLKNKFAVWLLTIMVTISGIYAGTNMKLETLPDITTPIVTVTTIYPGATPEDVAENVSEPIEQQIQNLNGVNVVSSASYQNASSIQIEYDFEKDMDKATAEVEEALSKVTLPEGTQKPEVSRLSMNAFPIISLSVASKDESLAELTERVEKEIVPNLEGLDGVASVQVSGQQVDEVQLVFKEDKMKELGLTEETVQNVIKGSSASMPLGLYTFKDTEKSVVVDGNITTLEALKELRIPAVPASGQGMTAQPPAQANPAASGIPTVKLEEIADIKEVGKAESISRTNGKEAIALQIVKAADANTVDVVNAVKDEMKDFEDKYENLEFISTFDQGAPIEESVNTMLSKAAFGALFAIIIIMLFLRNIRTTLISVISIPLSLLIAILLLKQMDITLNIMTLGAMTVAIGRVVDDSIVVIENIYRRMSLTDEKLTGKDLIREATKEMFVPILSSTIVTIAVFLPLGLVKGTIGELFLPFALTVVFALAASLLVAVTIVPMMAHSLLKKDKLKHVPEEHTGKLETIYKRLLEWVLNHKIITSIIATLLLVGSIALLPVVGVSFLPSEEEKTVIATYNPQPGQTLEEIEKITTDAEKYFQDKKDVNTIQFSLGGENPMNPGNSKQAMFFVQYDDDTKNFDKEKEQVIKDLQQMAGKGQWKSQDFTSSGNNELKLFVYGENLEDIKPVVADVQDIMKKDKTLKDIDSSISETYDEYTLVADQEKLSQMGLSAAQIGMSLAPPRDRPVVTTIQKDGKDVHVYIEKDAQTYETIDDVTNRTIATPFGTEVALKDVVTVEEGETSNTVTRRDGRVYAEVTATMTTDDVAKVSQNVKKEVDKLKLPSNIEVSMGGVTEDIKESFTQLGLAMLAAIAIVYFILVVTFGGALAPFAILFSLPFTVIGAVVALLISGETLSISAMIGALMLIGIVVTNAIVLIDRVIHKENEGLSTREALLEAGVTRLRPILMTAIATIGALIPLAMGYEGGGLISKGLGVTVIGGLTSSTLLTLLIVPIVYEALSKFKKKKKKTVKA</sequence>
<feature type="transmembrane region" description="Helical" evidence="1">
    <location>
        <begin position="350"/>
        <end position="369"/>
    </location>
</feature>
<dbReference type="eggNOG" id="COG0841">
    <property type="taxonomic scope" value="Bacteria"/>
</dbReference>
<dbReference type="SUPFAM" id="SSF82714">
    <property type="entry name" value="Multidrug efflux transporter AcrB TolC docking domain, DN and DC subdomains"/>
    <property type="match status" value="2"/>
</dbReference>
<keyword evidence="1" id="KW-1133">Transmembrane helix</keyword>
<feature type="transmembrane region" description="Helical" evidence="1">
    <location>
        <begin position="376"/>
        <end position="393"/>
    </location>
</feature>
<protein>
    <submittedName>
        <fullName evidence="2">Swarming motility protein SwrC</fullName>
    </submittedName>
</protein>
<dbReference type="SUPFAM" id="SSF82693">
    <property type="entry name" value="Multidrug efflux transporter AcrB pore domain, PN1, PN2, PC1 and PC2 subdomains"/>
    <property type="match status" value="2"/>
</dbReference>
<comment type="caution">
    <text evidence="2">The sequence shown here is derived from an EMBL/GenBank/DDBJ whole genome shotgun (WGS) entry which is preliminary data.</text>
</comment>
<dbReference type="AlphaFoldDB" id="A0A073KGX4"/>
<accession>A0A073KGX4</accession>
<dbReference type="EMBL" id="JOTN01000001">
    <property type="protein sequence ID" value="KEK21553.1"/>
    <property type="molecule type" value="Genomic_DNA"/>
</dbReference>
<feature type="transmembrane region" description="Helical" evidence="1">
    <location>
        <begin position="992"/>
        <end position="1018"/>
    </location>
</feature>
<feature type="transmembrane region" description="Helical" evidence="1">
    <location>
        <begin position="541"/>
        <end position="566"/>
    </location>
</feature>
<reference evidence="2 3" key="1">
    <citation type="submission" date="2014-06" db="EMBL/GenBank/DDBJ databases">
        <title>Draft genome sequence of Bacillus manliponensis JCM 15802 (MCCC 1A00708).</title>
        <authorList>
            <person name="Lai Q."/>
            <person name="Liu Y."/>
            <person name="Shao Z."/>
        </authorList>
    </citation>
    <scope>NUCLEOTIDE SEQUENCE [LARGE SCALE GENOMIC DNA]</scope>
    <source>
        <strain evidence="2 3">JCM 15802</strain>
    </source>
</reference>
<dbReference type="OrthoDB" id="9757876at2"/>
<dbReference type="Gene3D" id="3.30.70.1430">
    <property type="entry name" value="Multidrug efflux transporter AcrB pore domain"/>
    <property type="match status" value="2"/>
</dbReference>
<dbReference type="PRINTS" id="PR00702">
    <property type="entry name" value="ACRIFLAVINRP"/>
</dbReference>
<feature type="transmembrane region" description="Helical" evidence="1">
    <location>
        <begin position="961"/>
        <end position="980"/>
    </location>
</feature>
<dbReference type="Gene3D" id="3.30.70.1320">
    <property type="entry name" value="Multidrug efflux transporter AcrB pore domain like"/>
    <property type="match status" value="1"/>
</dbReference>
<dbReference type="Pfam" id="PF00873">
    <property type="entry name" value="ACR_tran"/>
    <property type="match status" value="1"/>
</dbReference>
<evidence type="ECO:0000313" key="2">
    <source>
        <dbReference type="EMBL" id="KEK21553.1"/>
    </source>
</evidence>
<gene>
    <name evidence="2" type="ORF">BAMA_01935</name>
</gene>
<keyword evidence="3" id="KW-1185">Reference proteome</keyword>
<keyword evidence="1" id="KW-0812">Transmembrane</keyword>
<dbReference type="RefSeq" id="WP_034635554.1">
    <property type="nucleotide sequence ID" value="NZ_CBCSJC010000002.1"/>
</dbReference>
<dbReference type="Proteomes" id="UP000027822">
    <property type="component" value="Unassembled WGS sequence"/>
</dbReference>
<organism evidence="2 3">
    <name type="scientific">Bacillus manliponensis</name>
    <dbReference type="NCBI Taxonomy" id="574376"/>
    <lineage>
        <taxon>Bacteria</taxon>
        <taxon>Bacillati</taxon>
        <taxon>Bacillota</taxon>
        <taxon>Bacilli</taxon>
        <taxon>Bacillales</taxon>
        <taxon>Bacillaceae</taxon>
        <taxon>Bacillus</taxon>
        <taxon>Bacillus cereus group</taxon>
    </lineage>
</organism>
<feature type="transmembrane region" description="Helical" evidence="1">
    <location>
        <begin position="482"/>
        <end position="505"/>
    </location>
</feature>
<feature type="transmembrane region" description="Helical" evidence="1">
    <location>
        <begin position="915"/>
        <end position="940"/>
    </location>
</feature>
<dbReference type="InterPro" id="IPR027463">
    <property type="entry name" value="AcrB_DN_DC_subdom"/>
</dbReference>
<dbReference type="PANTHER" id="PTHR32063">
    <property type="match status" value="1"/>
</dbReference>
<dbReference type="PANTHER" id="PTHR32063:SF0">
    <property type="entry name" value="SWARMING MOTILITY PROTEIN SWRC"/>
    <property type="match status" value="1"/>
</dbReference>
<feature type="transmembrane region" description="Helical" evidence="1">
    <location>
        <begin position="405"/>
        <end position="427"/>
    </location>
</feature>
<dbReference type="GO" id="GO:0005886">
    <property type="term" value="C:plasma membrane"/>
    <property type="evidence" value="ECO:0007669"/>
    <property type="project" value="TreeGrafter"/>
</dbReference>
<dbReference type="Gene3D" id="1.20.1640.10">
    <property type="entry name" value="Multidrug efflux transporter AcrB transmembrane domain"/>
    <property type="match status" value="2"/>
</dbReference>
<evidence type="ECO:0000256" key="1">
    <source>
        <dbReference type="SAM" id="Phobius"/>
    </source>
</evidence>
<feature type="transmembrane region" description="Helical" evidence="1">
    <location>
        <begin position="863"/>
        <end position="882"/>
    </location>
</feature>
<dbReference type="GO" id="GO:0042910">
    <property type="term" value="F:xenobiotic transmembrane transporter activity"/>
    <property type="evidence" value="ECO:0007669"/>
    <property type="project" value="TreeGrafter"/>
</dbReference>
<dbReference type="STRING" id="574376.BAMA_01935"/>
<keyword evidence="1" id="KW-0472">Membrane</keyword>
<feature type="transmembrane region" description="Helical" evidence="1">
    <location>
        <begin position="450"/>
        <end position="470"/>
    </location>
</feature>
<name>A0A073KGX4_9BACI</name>
<dbReference type="InterPro" id="IPR001036">
    <property type="entry name" value="Acrflvin-R"/>
</dbReference>
<feature type="transmembrane region" description="Helical" evidence="1">
    <location>
        <begin position="889"/>
        <end position="909"/>
    </location>
</feature>
<proteinExistence type="predicted"/>